<evidence type="ECO:0000256" key="4">
    <source>
        <dbReference type="ARBA" id="ARBA00022989"/>
    </source>
</evidence>
<dbReference type="Pfam" id="PF02687">
    <property type="entry name" value="FtsX"/>
    <property type="match status" value="2"/>
</dbReference>
<reference evidence="9 10" key="1">
    <citation type="submission" date="2019-01" db="EMBL/GenBank/DDBJ databases">
        <title>Lacibacter sp. strain TTM-7.</title>
        <authorList>
            <person name="Chen W.-M."/>
        </authorList>
    </citation>
    <scope>NUCLEOTIDE SEQUENCE [LARGE SCALE GENOMIC DNA]</scope>
    <source>
        <strain evidence="9 10">TTM-7</strain>
    </source>
</reference>
<feature type="transmembrane region" description="Helical" evidence="6">
    <location>
        <begin position="661"/>
        <end position="683"/>
    </location>
</feature>
<keyword evidence="2" id="KW-1003">Cell membrane</keyword>
<evidence type="ECO:0000259" key="8">
    <source>
        <dbReference type="Pfam" id="PF12704"/>
    </source>
</evidence>
<dbReference type="GO" id="GO:0005886">
    <property type="term" value="C:plasma membrane"/>
    <property type="evidence" value="ECO:0007669"/>
    <property type="project" value="UniProtKB-SubCell"/>
</dbReference>
<evidence type="ECO:0000313" key="10">
    <source>
        <dbReference type="Proteomes" id="UP000290204"/>
    </source>
</evidence>
<dbReference type="Proteomes" id="UP000290204">
    <property type="component" value="Unassembled WGS sequence"/>
</dbReference>
<dbReference type="GO" id="GO:0022857">
    <property type="term" value="F:transmembrane transporter activity"/>
    <property type="evidence" value="ECO:0007669"/>
    <property type="project" value="TreeGrafter"/>
</dbReference>
<feature type="transmembrane region" description="Helical" evidence="6">
    <location>
        <begin position="422"/>
        <end position="441"/>
    </location>
</feature>
<dbReference type="PANTHER" id="PTHR30572:SF18">
    <property type="entry name" value="ABC-TYPE MACROLIDE FAMILY EXPORT SYSTEM PERMEASE COMPONENT 2"/>
    <property type="match status" value="1"/>
</dbReference>
<feature type="transmembrane region" description="Helical" evidence="6">
    <location>
        <begin position="281"/>
        <end position="300"/>
    </location>
</feature>
<sequence>MIRNYFKVAWRNLWKNKLFSIINILGLGLAIPFALLSLMQVQSAYEYDNFHPYPDRTYRIITDVTDNVGGKIKYALSPQTVAEQLKQDYPSIEKAIFVVREFGWELNNRIKTLDVNSIYVEPAFFDVFGFKLASGTAPVEPNSLVLTEEKALAFFGTTEAVGKVLTHPGYGDFTVTGVLKPYKRNTHLRSDVMVSMATYNKFSKDTALTSLNGFTYVLLKPTANKANLDAALTAVAAKINTKSIVNATKENLTFREQAITSVAPDFDDLRGNSYVESILDLAVNFGFALALLLLAGFNYVNLTLARSLSRAKEVGVRKVAGALRHQLVGQFICEAVLVALLSLALGFIVLKLMEQFSYVNWFTWKVDNQFVLWGTFIIFSIFIGALAGAIPARILSRFQPAKVLKGTIAPSTFGRMGLRNSLVVIQFVASSCFIFVMATFYNQFRYMATDNDNFNRKHIYNVSVKGDYRLLQQDLTANKNIERIGLVSTAFGGTTAQAAIKKNKQEQNKEASYYAANAEFISNMQLQFIAGNNLPASNGDSVSNFVVVNEQLLTTLGLGTPQEAVGKTILLNNDREVIINGVVKNFCYYIYQFATNPLVLQYNPSQFHLLSIKTKTEVDDAVFKSEIAAVWKKYHPHEELAFSNYQKEMYDRYFPGRDMKFMGMFCVVVLIIALMGLLGIVTYHTEKRVKEIGIRKVMGASVPVIVKELSKSFVKLIIIAAGIGLPVGYAICYFFISLFAYSPGVNLLMLCILFCCIFSIALITIAYKAIYAAIANPVKSLRTE</sequence>
<accession>A0A4Q1CP98</accession>
<feature type="transmembrane region" description="Helical" evidence="6">
    <location>
        <begin position="21"/>
        <end position="39"/>
    </location>
</feature>
<dbReference type="InterPro" id="IPR025857">
    <property type="entry name" value="MacB_PCD"/>
</dbReference>
<feature type="domain" description="MacB-like periplasmic core" evidence="8">
    <location>
        <begin position="20"/>
        <end position="234"/>
    </location>
</feature>
<feature type="transmembrane region" description="Helical" evidence="6">
    <location>
        <begin position="370"/>
        <end position="395"/>
    </location>
</feature>
<evidence type="ECO:0000256" key="3">
    <source>
        <dbReference type="ARBA" id="ARBA00022692"/>
    </source>
</evidence>
<keyword evidence="4 6" id="KW-1133">Transmembrane helix</keyword>
<keyword evidence="10" id="KW-1185">Reference proteome</keyword>
<dbReference type="EMBL" id="SDHW01000001">
    <property type="protein sequence ID" value="RXK62694.1"/>
    <property type="molecule type" value="Genomic_DNA"/>
</dbReference>
<dbReference type="InterPro" id="IPR050250">
    <property type="entry name" value="Macrolide_Exporter_MacB"/>
</dbReference>
<comment type="subcellular location">
    <subcellularLocation>
        <location evidence="1">Cell membrane</location>
        <topology evidence="1">Multi-pass membrane protein</topology>
    </subcellularLocation>
</comment>
<name>A0A4Q1CP98_9BACT</name>
<dbReference type="InterPro" id="IPR003838">
    <property type="entry name" value="ABC3_permease_C"/>
</dbReference>
<feature type="transmembrane region" description="Helical" evidence="6">
    <location>
        <begin position="716"/>
        <end position="741"/>
    </location>
</feature>
<evidence type="ECO:0000256" key="6">
    <source>
        <dbReference type="SAM" id="Phobius"/>
    </source>
</evidence>
<evidence type="ECO:0000256" key="2">
    <source>
        <dbReference type="ARBA" id="ARBA00022475"/>
    </source>
</evidence>
<feature type="domain" description="MacB-like periplasmic core" evidence="8">
    <location>
        <begin position="434"/>
        <end position="628"/>
    </location>
</feature>
<dbReference type="OrthoDB" id="5933722at2"/>
<keyword evidence="3 6" id="KW-0812">Transmembrane</keyword>
<evidence type="ECO:0000259" key="7">
    <source>
        <dbReference type="Pfam" id="PF02687"/>
    </source>
</evidence>
<feature type="transmembrane region" description="Helical" evidence="6">
    <location>
        <begin position="747"/>
        <end position="774"/>
    </location>
</feature>
<dbReference type="PANTHER" id="PTHR30572">
    <property type="entry name" value="MEMBRANE COMPONENT OF TRANSPORTER-RELATED"/>
    <property type="match status" value="1"/>
</dbReference>
<feature type="transmembrane region" description="Helical" evidence="6">
    <location>
        <begin position="327"/>
        <end position="350"/>
    </location>
</feature>
<organism evidence="9 10">
    <name type="scientific">Lacibacter luteus</name>
    <dbReference type="NCBI Taxonomy" id="2508719"/>
    <lineage>
        <taxon>Bacteria</taxon>
        <taxon>Pseudomonadati</taxon>
        <taxon>Bacteroidota</taxon>
        <taxon>Chitinophagia</taxon>
        <taxon>Chitinophagales</taxon>
        <taxon>Chitinophagaceae</taxon>
        <taxon>Lacibacter</taxon>
    </lineage>
</organism>
<keyword evidence="5 6" id="KW-0472">Membrane</keyword>
<dbReference type="RefSeq" id="WP_129130065.1">
    <property type="nucleotide sequence ID" value="NZ_SDHW01000001.1"/>
</dbReference>
<dbReference type="Pfam" id="PF12704">
    <property type="entry name" value="MacB_PCD"/>
    <property type="match status" value="2"/>
</dbReference>
<dbReference type="AlphaFoldDB" id="A0A4Q1CP98"/>
<proteinExistence type="predicted"/>
<evidence type="ECO:0000256" key="1">
    <source>
        <dbReference type="ARBA" id="ARBA00004651"/>
    </source>
</evidence>
<feature type="domain" description="ABC3 transporter permease C-terminal" evidence="7">
    <location>
        <begin position="287"/>
        <end position="400"/>
    </location>
</feature>
<comment type="caution">
    <text evidence="9">The sequence shown here is derived from an EMBL/GenBank/DDBJ whole genome shotgun (WGS) entry which is preliminary data.</text>
</comment>
<evidence type="ECO:0000256" key="5">
    <source>
        <dbReference type="ARBA" id="ARBA00023136"/>
    </source>
</evidence>
<protein>
    <submittedName>
        <fullName evidence="9">FtsX-like permease family protein</fullName>
    </submittedName>
</protein>
<evidence type="ECO:0000313" key="9">
    <source>
        <dbReference type="EMBL" id="RXK62694.1"/>
    </source>
</evidence>
<feature type="domain" description="ABC3 transporter permease C-terminal" evidence="7">
    <location>
        <begin position="664"/>
        <end position="771"/>
    </location>
</feature>
<gene>
    <name evidence="9" type="ORF">ESA94_06770</name>
</gene>